<dbReference type="Proteomes" id="UP000606921">
    <property type="component" value="Unassembled WGS sequence"/>
</dbReference>
<evidence type="ECO:0000313" key="2">
    <source>
        <dbReference type="Proteomes" id="UP000606921"/>
    </source>
</evidence>
<gene>
    <name evidence="1" type="ORF">REJC140_02601</name>
</gene>
<evidence type="ECO:0000313" key="1">
    <source>
        <dbReference type="EMBL" id="CAD7028235.1"/>
    </source>
</evidence>
<reference evidence="1 2" key="1">
    <citation type="submission" date="2020-11" db="EMBL/GenBank/DDBJ databases">
        <authorList>
            <person name="Lassalle F."/>
        </authorList>
    </citation>
    <scope>NUCLEOTIDE SEQUENCE [LARGE SCALE GENOMIC DNA]</scope>
    <source>
        <strain evidence="1 2">JC140</strain>
    </source>
</reference>
<proteinExistence type="predicted"/>
<dbReference type="EMBL" id="CABFWF030000006">
    <property type="protein sequence ID" value="CAD7028235.1"/>
    <property type="molecule type" value="Genomic_DNA"/>
</dbReference>
<name>A0ABN7JH10_9HYPH</name>
<protein>
    <submittedName>
        <fullName evidence="1">Uncharacterized protein</fullName>
    </submittedName>
</protein>
<keyword evidence="2" id="KW-1185">Reference proteome</keyword>
<accession>A0ABN7JH10</accession>
<comment type="caution">
    <text evidence="1">The sequence shown here is derived from an EMBL/GenBank/DDBJ whole genome shotgun (WGS) entry which is preliminary data.</text>
</comment>
<organism evidence="1 2">
    <name type="scientific">Pseudorhizobium endolithicum</name>
    <dbReference type="NCBI Taxonomy" id="1191678"/>
    <lineage>
        <taxon>Bacteria</taxon>
        <taxon>Pseudomonadati</taxon>
        <taxon>Pseudomonadota</taxon>
        <taxon>Alphaproteobacteria</taxon>
        <taxon>Hyphomicrobiales</taxon>
        <taxon>Rhizobiaceae</taxon>
        <taxon>Rhizobium/Agrobacterium group</taxon>
        <taxon>Pseudorhizobium</taxon>
    </lineage>
</organism>
<sequence>MWLCYHGIVYASLRTHAGLPEIGGQGSCRNEADQITTIGADAGTRS</sequence>